<name>A0A835QFN0_VANPL</name>
<dbReference type="Proteomes" id="UP000639772">
    <property type="component" value="Unassembled WGS sequence"/>
</dbReference>
<evidence type="ECO:0000313" key="4">
    <source>
        <dbReference type="Proteomes" id="UP000639772"/>
    </source>
</evidence>
<evidence type="ECO:0000313" key="1">
    <source>
        <dbReference type="EMBL" id="KAG0470793.1"/>
    </source>
</evidence>
<dbReference type="EMBL" id="JADCNM010000008">
    <property type="protein sequence ID" value="KAG0472355.1"/>
    <property type="molecule type" value="Genomic_DNA"/>
</dbReference>
<sequence length="299" mass="33650">MESSSISHRSSTRLLCKRTLLTQAALCLALYGAFSIGRPQERSHMSRSRGLIRVESLDLYFLSVRGGFWPADDQSQLLRQMGKAAVFHKPKFVVNIAELGEDDPLMKNATLHLPILNVPWYTAATLPRTKKHFLKEIKIANNQSLDIVVLDTGLLQAKESASDELNWVQWILSVSDSKWRMVVGFHPLLTCQKNHTRNSVEVYEPLHQMFLQYGVNAYLSQQSCAGQRYSIEGIAYLGNPGPVEQREEPPSENGSTNPVIGRSGFLLHRVTPLEIESYFINLEGRVVYTSKVQQHGGVE</sequence>
<keyword evidence="3" id="KW-1185">Reference proteome</keyword>
<evidence type="ECO:0000313" key="2">
    <source>
        <dbReference type="EMBL" id="KAG0472355.1"/>
    </source>
</evidence>
<organism evidence="2 4">
    <name type="scientific">Vanilla planifolia</name>
    <name type="common">Vanilla</name>
    <dbReference type="NCBI Taxonomy" id="51239"/>
    <lineage>
        <taxon>Eukaryota</taxon>
        <taxon>Viridiplantae</taxon>
        <taxon>Streptophyta</taxon>
        <taxon>Embryophyta</taxon>
        <taxon>Tracheophyta</taxon>
        <taxon>Spermatophyta</taxon>
        <taxon>Magnoliopsida</taxon>
        <taxon>Liliopsida</taxon>
        <taxon>Asparagales</taxon>
        <taxon>Orchidaceae</taxon>
        <taxon>Vanilloideae</taxon>
        <taxon>Vanilleae</taxon>
        <taxon>Vanilla</taxon>
    </lineage>
</organism>
<protein>
    <recommendedName>
        <fullName evidence="5">Calcineurin-like phosphoesterase domain-containing protein</fullName>
    </recommendedName>
</protein>
<accession>A0A835QFN0</accession>
<reference evidence="3 4" key="1">
    <citation type="journal article" date="2020" name="Nat. Food">
        <title>A phased Vanilla planifolia genome enables genetic improvement of flavour and production.</title>
        <authorList>
            <person name="Hasing T."/>
            <person name="Tang H."/>
            <person name="Brym M."/>
            <person name="Khazi F."/>
            <person name="Huang T."/>
            <person name="Chambers A.H."/>
        </authorList>
    </citation>
    <scope>NUCLEOTIDE SEQUENCE [LARGE SCALE GENOMIC DNA]</scope>
    <source>
        <tissue evidence="2">Leaf</tissue>
    </source>
</reference>
<gene>
    <name evidence="2" type="ORF">HPP92_016901</name>
    <name evidence="1" type="ORF">HPP92_017493</name>
</gene>
<dbReference type="OrthoDB" id="411211at2759"/>
<dbReference type="SUPFAM" id="SSF56300">
    <property type="entry name" value="Metallo-dependent phosphatases"/>
    <property type="match status" value="1"/>
</dbReference>
<proteinExistence type="predicted"/>
<evidence type="ECO:0000313" key="3">
    <source>
        <dbReference type="Proteomes" id="UP000636800"/>
    </source>
</evidence>
<dbReference type="Gene3D" id="3.60.21.10">
    <property type="match status" value="1"/>
</dbReference>
<evidence type="ECO:0008006" key="5">
    <source>
        <dbReference type="Google" id="ProtNLM"/>
    </source>
</evidence>
<dbReference type="EMBL" id="JADCNL010000008">
    <property type="protein sequence ID" value="KAG0470793.1"/>
    <property type="molecule type" value="Genomic_DNA"/>
</dbReference>
<dbReference type="Proteomes" id="UP000636800">
    <property type="component" value="Unassembled WGS sequence"/>
</dbReference>
<comment type="caution">
    <text evidence="2">The sequence shown here is derived from an EMBL/GenBank/DDBJ whole genome shotgun (WGS) entry which is preliminary data.</text>
</comment>
<dbReference type="AlphaFoldDB" id="A0A835QFN0"/>
<dbReference type="InterPro" id="IPR029052">
    <property type="entry name" value="Metallo-depent_PP-like"/>
</dbReference>